<dbReference type="AlphaFoldDB" id="A0A6J4LSS7"/>
<sequence>MGFPRQPDEDVDPQQDPLSPYSAPTIRRSNDRGSTQPLDDLGGLPRGSGMQVDGADFATRSHQRRQRQPGAQIYTQRLGEMAQRFDNRTVMVALGALLLLLALLLVWRAMNRNNDANAVDSTTPTAQAAEDAEPIFDNESPAGAFSTAVPAGDPGTGIGTDAIPVPTAADAAPGAGGPFVVAGTGTEGLFLRSEATSSSNALATLPEGTEVQATGEEANDGTRTWKRVQTAQGEGWVAAEFLVPRP</sequence>
<evidence type="ECO:0000256" key="1">
    <source>
        <dbReference type="SAM" id="MobiDB-lite"/>
    </source>
</evidence>
<name>A0A6J4LSS7_9CHLR</name>
<accession>A0A6J4LSS7</accession>
<organism evidence="4">
    <name type="scientific">uncultured Chloroflexia bacterium</name>
    <dbReference type="NCBI Taxonomy" id="1672391"/>
    <lineage>
        <taxon>Bacteria</taxon>
        <taxon>Bacillati</taxon>
        <taxon>Chloroflexota</taxon>
        <taxon>Chloroflexia</taxon>
        <taxon>environmental samples</taxon>
    </lineage>
</organism>
<protein>
    <recommendedName>
        <fullName evidence="3">SH3b domain-containing protein</fullName>
    </recommendedName>
</protein>
<keyword evidence="2" id="KW-1133">Transmembrane helix</keyword>
<evidence type="ECO:0000256" key="2">
    <source>
        <dbReference type="SAM" id="Phobius"/>
    </source>
</evidence>
<evidence type="ECO:0000259" key="3">
    <source>
        <dbReference type="Pfam" id="PF08239"/>
    </source>
</evidence>
<reference evidence="4" key="1">
    <citation type="submission" date="2020-02" db="EMBL/GenBank/DDBJ databases">
        <authorList>
            <person name="Meier V. D."/>
        </authorList>
    </citation>
    <scope>NUCLEOTIDE SEQUENCE</scope>
    <source>
        <strain evidence="4">AVDCRST_MAG93</strain>
    </source>
</reference>
<keyword evidence="2" id="KW-0812">Transmembrane</keyword>
<feature type="region of interest" description="Disordered" evidence="1">
    <location>
        <begin position="136"/>
        <end position="164"/>
    </location>
</feature>
<evidence type="ECO:0000313" key="4">
    <source>
        <dbReference type="EMBL" id="CAA9339926.1"/>
    </source>
</evidence>
<dbReference type="InterPro" id="IPR003646">
    <property type="entry name" value="SH3-like_bac-type"/>
</dbReference>
<feature type="domain" description="SH3b" evidence="3">
    <location>
        <begin position="188"/>
        <end position="242"/>
    </location>
</feature>
<dbReference type="Pfam" id="PF08239">
    <property type="entry name" value="SH3_3"/>
    <property type="match status" value="1"/>
</dbReference>
<proteinExistence type="predicted"/>
<gene>
    <name evidence="4" type="ORF">AVDCRST_MAG93-6596</name>
</gene>
<dbReference type="EMBL" id="CADCTR010002223">
    <property type="protein sequence ID" value="CAA9339926.1"/>
    <property type="molecule type" value="Genomic_DNA"/>
</dbReference>
<feature type="transmembrane region" description="Helical" evidence="2">
    <location>
        <begin position="90"/>
        <end position="110"/>
    </location>
</feature>
<dbReference type="Gene3D" id="2.30.30.40">
    <property type="entry name" value="SH3 Domains"/>
    <property type="match status" value="1"/>
</dbReference>
<keyword evidence="2" id="KW-0472">Membrane</keyword>
<feature type="region of interest" description="Disordered" evidence="1">
    <location>
        <begin position="1"/>
        <end position="53"/>
    </location>
</feature>